<reference evidence="2" key="1">
    <citation type="submission" date="2023-08" db="EMBL/GenBank/DDBJ databases">
        <title>Black Yeasts Isolated from many extreme environments.</title>
        <authorList>
            <person name="Coleine C."/>
            <person name="Stajich J.E."/>
            <person name="Selbmann L."/>
        </authorList>
    </citation>
    <scope>NUCLEOTIDE SEQUENCE</scope>
    <source>
        <strain evidence="2">CCFEE 5810</strain>
    </source>
</reference>
<comment type="caution">
    <text evidence="2">The sequence shown here is derived from an EMBL/GenBank/DDBJ whole genome shotgun (WGS) entry which is preliminary data.</text>
</comment>
<accession>A0AAN7WKW6</accession>
<organism evidence="2 3">
    <name type="scientific">Elasticomyces elasticus</name>
    <dbReference type="NCBI Taxonomy" id="574655"/>
    <lineage>
        <taxon>Eukaryota</taxon>
        <taxon>Fungi</taxon>
        <taxon>Dikarya</taxon>
        <taxon>Ascomycota</taxon>
        <taxon>Pezizomycotina</taxon>
        <taxon>Dothideomycetes</taxon>
        <taxon>Dothideomycetidae</taxon>
        <taxon>Mycosphaerellales</taxon>
        <taxon>Teratosphaeriaceae</taxon>
        <taxon>Elasticomyces</taxon>
    </lineage>
</organism>
<dbReference type="EMBL" id="JAVRQU010000001">
    <property type="protein sequence ID" value="KAK5708405.1"/>
    <property type="molecule type" value="Genomic_DNA"/>
</dbReference>
<feature type="region of interest" description="Disordered" evidence="1">
    <location>
        <begin position="1"/>
        <end position="33"/>
    </location>
</feature>
<protein>
    <submittedName>
        <fullName evidence="2">Uncharacterized protein</fullName>
    </submittedName>
</protein>
<dbReference type="Proteomes" id="UP001310594">
    <property type="component" value="Unassembled WGS sequence"/>
</dbReference>
<name>A0AAN7WKW6_9PEZI</name>
<evidence type="ECO:0000256" key="1">
    <source>
        <dbReference type="SAM" id="MobiDB-lite"/>
    </source>
</evidence>
<dbReference type="AlphaFoldDB" id="A0AAN7WKW6"/>
<gene>
    <name evidence="2" type="ORF">LTR97_000945</name>
</gene>
<sequence>MPRPDQPKTKRVHNHGPKAPANGVQKQNKAQFHSTPLEYVPYTPIRRRQGVADSDAPWRKLHPGVISEENVDLLVRYQEPPSSDIIHDWMDQTDDKKDPCVPSLFCYITRGNCRVFVTRKDTCCNTLQTMLPSTRAEAERWVSEVMRAIPDGRYPTEVRSHGKAMMMVTGMDYSTAGREGERDESMGMFVQKGSLISEWVK</sequence>
<feature type="compositionally biased region" description="Polar residues" evidence="1">
    <location>
        <begin position="24"/>
        <end position="33"/>
    </location>
</feature>
<proteinExistence type="predicted"/>
<evidence type="ECO:0000313" key="3">
    <source>
        <dbReference type="Proteomes" id="UP001310594"/>
    </source>
</evidence>
<evidence type="ECO:0000313" key="2">
    <source>
        <dbReference type="EMBL" id="KAK5708405.1"/>
    </source>
</evidence>